<dbReference type="AlphaFoldDB" id="M3BV00"/>
<organism evidence="2 3">
    <name type="scientific">Sphaerulina musiva (strain SO2202)</name>
    <name type="common">Poplar stem canker fungus</name>
    <name type="synonym">Septoria musiva</name>
    <dbReference type="NCBI Taxonomy" id="692275"/>
    <lineage>
        <taxon>Eukaryota</taxon>
        <taxon>Fungi</taxon>
        <taxon>Dikarya</taxon>
        <taxon>Ascomycota</taxon>
        <taxon>Pezizomycotina</taxon>
        <taxon>Dothideomycetes</taxon>
        <taxon>Dothideomycetidae</taxon>
        <taxon>Mycosphaerellales</taxon>
        <taxon>Mycosphaerellaceae</taxon>
        <taxon>Sphaerulina</taxon>
    </lineage>
</organism>
<dbReference type="GO" id="GO:0016301">
    <property type="term" value="F:kinase activity"/>
    <property type="evidence" value="ECO:0007669"/>
    <property type="project" value="UniProtKB-KW"/>
</dbReference>
<evidence type="ECO:0000259" key="1">
    <source>
        <dbReference type="Pfam" id="PF00294"/>
    </source>
</evidence>
<gene>
    <name evidence="2" type="ORF">SEPMUDRAFT_68471</name>
</gene>
<dbReference type="HOGENOM" id="CLU_032834_0_0_1"/>
<dbReference type="Pfam" id="PF00294">
    <property type="entry name" value="PfkB"/>
    <property type="match status" value="1"/>
</dbReference>
<keyword evidence="2" id="KW-0418">Kinase</keyword>
<evidence type="ECO:0000313" key="2">
    <source>
        <dbReference type="EMBL" id="EMF11149.1"/>
    </source>
</evidence>
<name>M3BV00_SPHMS</name>
<protein>
    <submittedName>
        <fullName evidence="2">Ribokinase-like protein</fullName>
    </submittedName>
</protein>
<sequence>MANHDNGHVPIRFVSLGMVILDELRLPGGRVLYDVLGGSCSYSTIGACIAVDGDAGQVGCLVLAGQDFPINAEEQIRGWRLSLTIRKAPERESMRGKLEYHDDDFSKKTFGYLTPPLQPTPADLPFELLNSTAFHFLASPELVTQQITDLLRIRQEHGITAKPLLIWEPSPLSCRPNSLAAHVEASQLVDVFSPNHLELEALLGRLQSQGSQAPSETGREHIQSCTAAFMTDASASAAIEQLCIVRAGEYGALIATRTENAAGAEQIDMTWVDAFYSVDEKDRIVDATGAGNAFLGALAIELQQNGGDAVEASVKASVASSFVVEQVGLPVLCGDPGAETWNGISVGSRMEEYERKTRPALT</sequence>
<dbReference type="OMA" id="YQDTTFG"/>
<reference evidence="2 3" key="1">
    <citation type="journal article" date="2012" name="PLoS Pathog.">
        <title>Diverse lifestyles and strategies of plant pathogenesis encoded in the genomes of eighteen Dothideomycetes fungi.</title>
        <authorList>
            <person name="Ohm R.A."/>
            <person name="Feau N."/>
            <person name="Henrissat B."/>
            <person name="Schoch C.L."/>
            <person name="Horwitz B.A."/>
            <person name="Barry K.W."/>
            <person name="Condon B.J."/>
            <person name="Copeland A.C."/>
            <person name="Dhillon B."/>
            <person name="Glaser F."/>
            <person name="Hesse C.N."/>
            <person name="Kosti I."/>
            <person name="LaButti K."/>
            <person name="Lindquist E.A."/>
            <person name="Lucas S."/>
            <person name="Salamov A.A."/>
            <person name="Bradshaw R.E."/>
            <person name="Ciuffetti L."/>
            <person name="Hamelin R.C."/>
            <person name="Kema G.H.J."/>
            <person name="Lawrence C."/>
            <person name="Scott J.A."/>
            <person name="Spatafora J.W."/>
            <person name="Turgeon B.G."/>
            <person name="de Wit P.J.G.M."/>
            <person name="Zhong S."/>
            <person name="Goodwin S.B."/>
            <person name="Grigoriev I.V."/>
        </authorList>
    </citation>
    <scope>NUCLEOTIDE SEQUENCE [LARGE SCALE GENOMIC DNA]</scope>
    <source>
        <strain evidence="2 3">SO2202</strain>
    </source>
</reference>
<keyword evidence="2" id="KW-0808">Transferase</keyword>
<dbReference type="PANTHER" id="PTHR47098">
    <property type="entry name" value="PROTEIN MAK32"/>
    <property type="match status" value="1"/>
</dbReference>
<dbReference type="GeneID" id="27906960"/>
<dbReference type="EMBL" id="KB456266">
    <property type="protein sequence ID" value="EMF11149.1"/>
    <property type="molecule type" value="Genomic_DNA"/>
</dbReference>
<proteinExistence type="predicted"/>
<dbReference type="PANTHER" id="PTHR47098:SF1">
    <property type="entry name" value="PFKB FAMILY CARBOHYDRATE KINASE SUPERFAMILY (AFU_ORTHOLOGUE AFUA_4G09500)"/>
    <property type="match status" value="1"/>
</dbReference>
<keyword evidence="3" id="KW-1185">Reference proteome</keyword>
<dbReference type="InterPro" id="IPR011611">
    <property type="entry name" value="PfkB_dom"/>
</dbReference>
<dbReference type="STRING" id="692275.M3BV00"/>
<evidence type="ECO:0000313" key="3">
    <source>
        <dbReference type="Proteomes" id="UP000016931"/>
    </source>
</evidence>
<dbReference type="eggNOG" id="ENOG502S13D">
    <property type="taxonomic scope" value="Eukaryota"/>
</dbReference>
<dbReference type="SUPFAM" id="SSF53613">
    <property type="entry name" value="Ribokinase-like"/>
    <property type="match status" value="1"/>
</dbReference>
<dbReference type="Gene3D" id="3.40.1190.20">
    <property type="match status" value="1"/>
</dbReference>
<dbReference type="Proteomes" id="UP000016931">
    <property type="component" value="Unassembled WGS sequence"/>
</dbReference>
<feature type="domain" description="Carbohydrate kinase PfkB" evidence="1">
    <location>
        <begin position="178"/>
        <end position="328"/>
    </location>
</feature>
<dbReference type="OrthoDB" id="497927at2759"/>
<accession>M3BV00</accession>
<dbReference type="InterPro" id="IPR029056">
    <property type="entry name" value="Ribokinase-like"/>
</dbReference>
<dbReference type="RefSeq" id="XP_016759270.1">
    <property type="nucleotide sequence ID" value="XM_016909823.1"/>
</dbReference>